<dbReference type="RefSeq" id="WP_344066207.1">
    <property type="nucleotide sequence ID" value="NZ_BAAAPN010000051.1"/>
</dbReference>
<keyword evidence="3" id="KW-1185">Reference proteome</keyword>
<gene>
    <name evidence="2" type="ORF">GCM10009810_22590</name>
</gene>
<evidence type="ECO:0000313" key="2">
    <source>
        <dbReference type="EMBL" id="GAA1762735.1"/>
    </source>
</evidence>
<feature type="region of interest" description="Disordered" evidence="1">
    <location>
        <begin position="61"/>
        <end position="82"/>
    </location>
</feature>
<name>A0ABN2KRE8_9MICO</name>
<reference evidence="2 3" key="1">
    <citation type="journal article" date="2019" name="Int. J. Syst. Evol. Microbiol.">
        <title>The Global Catalogue of Microorganisms (GCM) 10K type strain sequencing project: providing services to taxonomists for standard genome sequencing and annotation.</title>
        <authorList>
            <consortium name="The Broad Institute Genomics Platform"/>
            <consortium name="The Broad Institute Genome Sequencing Center for Infectious Disease"/>
            <person name="Wu L."/>
            <person name="Ma J."/>
        </authorList>
    </citation>
    <scope>NUCLEOTIDE SEQUENCE [LARGE SCALE GENOMIC DNA]</scope>
    <source>
        <strain evidence="2 3">JCM 15591</strain>
    </source>
</reference>
<dbReference type="EMBL" id="BAAAPN010000051">
    <property type="protein sequence ID" value="GAA1762735.1"/>
    <property type="molecule type" value="Genomic_DNA"/>
</dbReference>
<evidence type="ECO:0000313" key="3">
    <source>
        <dbReference type="Proteomes" id="UP001501475"/>
    </source>
</evidence>
<accession>A0ABN2KRE8</accession>
<evidence type="ECO:0008006" key="4">
    <source>
        <dbReference type="Google" id="ProtNLM"/>
    </source>
</evidence>
<comment type="caution">
    <text evidence="2">The sequence shown here is derived from an EMBL/GenBank/DDBJ whole genome shotgun (WGS) entry which is preliminary data.</text>
</comment>
<dbReference type="Proteomes" id="UP001501475">
    <property type="component" value="Unassembled WGS sequence"/>
</dbReference>
<evidence type="ECO:0000256" key="1">
    <source>
        <dbReference type="SAM" id="MobiDB-lite"/>
    </source>
</evidence>
<organism evidence="2 3">
    <name type="scientific">Nostocoides vanveenii</name>
    <dbReference type="NCBI Taxonomy" id="330835"/>
    <lineage>
        <taxon>Bacteria</taxon>
        <taxon>Bacillati</taxon>
        <taxon>Actinomycetota</taxon>
        <taxon>Actinomycetes</taxon>
        <taxon>Micrococcales</taxon>
        <taxon>Intrasporangiaceae</taxon>
        <taxon>Nostocoides</taxon>
    </lineage>
</organism>
<sequence>MHPWDQATAGRSAPLAVVDLDAFEANHDDLVRRAGSKPIRVASKSVRVRSLVTAALTRSRAGVGPGFHGHHGVCRSRGPVAR</sequence>
<protein>
    <recommendedName>
        <fullName evidence="4">Alanine racemase N-terminal domain-containing protein</fullName>
    </recommendedName>
</protein>
<proteinExistence type="predicted"/>